<comment type="caution">
    <text evidence="14">The sequence shown here is derived from an EMBL/GenBank/DDBJ whole genome shotgun (WGS) entry which is preliminary data.</text>
</comment>
<evidence type="ECO:0000256" key="7">
    <source>
        <dbReference type="ARBA" id="ARBA00023136"/>
    </source>
</evidence>
<keyword evidence="3" id="KW-1003">Cell membrane</keyword>
<keyword evidence="15" id="KW-1185">Reference proteome</keyword>
<evidence type="ECO:0000256" key="5">
    <source>
        <dbReference type="ARBA" id="ARBA00022989"/>
    </source>
</evidence>
<name>A0A8T0EYF8_ARGBR</name>
<keyword evidence="5 12" id="KW-1133">Transmembrane helix</keyword>
<dbReference type="SUPFAM" id="SSF53850">
    <property type="entry name" value="Periplasmic binding protein-like II"/>
    <property type="match status" value="1"/>
</dbReference>
<dbReference type="PANTHER" id="PTHR42643:SF30">
    <property type="entry name" value="IONOTROPIC RECEPTOR 40A-RELATED"/>
    <property type="match status" value="1"/>
</dbReference>
<dbReference type="AlphaFoldDB" id="A0A8T0EYF8"/>
<keyword evidence="2" id="KW-0813">Transport</keyword>
<keyword evidence="9" id="KW-0325">Glycoprotein</keyword>
<dbReference type="Gene3D" id="1.10.287.70">
    <property type="match status" value="1"/>
</dbReference>
<evidence type="ECO:0000256" key="8">
    <source>
        <dbReference type="ARBA" id="ARBA00023170"/>
    </source>
</evidence>
<evidence type="ECO:0000256" key="12">
    <source>
        <dbReference type="SAM" id="Phobius"/>
    </source>
</evidence>
<accession>A0A8T0EYF8</accession>
<sequence length="407" mass="46236">MEFPKHLKVAAVNVWPYYIFKDPKNISDISGIEGELLKVLAERLNFRYTVLLPTDGQQFGFKDASGTWTGVKGMVARGEVDLTVSHLGITEEVFKIAEMSAPYYADYKTFASDLPRPLPKYTVLIRPFSVYVWIAIVVCFTLIPFIFHCLTARRQRDFGNHSNEKEHDRPKKQKAPNTAMGILDGFLLVSDTLLRFIYTSVILSVLTVERKGNVIRTAEELAPLLKSRKYKCMLLKGNTIANFLMGSNLEYLRTIGSVIKNYNDPYVPAEYQMKPFGDKRVVVGSKTLFQIMHGPTKFISDDLMDVASTAVFLKKGFCCVDRFSTVLLRIVSAGLYEKFIRDVAFPQEVRISSSLVHTDAVTKLNMNALSGIFFVLCMGYISSLVLLLLEIAHDRWRRKPKIRKLKQ</sequence>
<dbReference type="SMART" id="SM00918">
    <property type="entry name" value="Lig_chan-Glu_bd"/>
    <property type="match status" value="1"/>
</dbReference>
<dbReference type="PANTHER" id="PTHR42643">
    <property type="entry name" value="IONOTROPIC RECEPTOR 20A-RELATED"/>
    <property type="match status" value="1"/>
</dbReference>
<dbReference type="GO" id="GO:0005886">
    <property type="term" value="C:plasma membrane"/>
    <property type="evidence" value="ECO:0007669"/>
    <property type="project" value="UniProtKB-SubCell"/>
</dbReference>
<evidence type="ECO:0000256" key="9">
    <source>
        <dbReference type="ARBA" id="ARBA00023180"/>
    </source>
</evidence>
<proteinExistence type="predicted"/>
<dbReference type="InterPro" id="IPR052192">
    <property type="entry name" value="Insect_Ionotropic_Sensory_Rcpt"/>
</dbReference>
<keyword evidence="11" id="KW-0407">Ion channel</keyword>
<keyword evidence="6" id="KW-0406">Ion transport</keyword>
<evidence type="ECO:0000313" key="14">
    <source>
        <dbReference type="EMBL" id="KAF8782791.1"/>
    </source>
</evidence>
<reference evidence="14" key="2">
    <citation type="submission" date="2020-06" db="EMBL/GenBank/DDBJ databases">
        <authorList>
            <person name="Sheffer M."/>
        </authorList>
    </citation>
    <scope>NUCLEOTIDE SEQUENCE</scope>
</reference>
<dbReference type="EMBL" id="JABXBU010001863">
    <property type="protein sequence ID" value="KAF8782791.1"/>
    <property type="molecule type" value="Genomic_DNA"/>
</dbReference>
<dbReference type="Proteomes" id="UP000807504">
    <property type="component" value="Unassembled WGS sequence"/>
</dbReference>
<evidence type="ECO:0000313" key="15">
    <source>
        <dbReference type="Proteomes" id="UP000807504"/>
    </source>
</evidence>
<evidence type="ECO:0000256" key="10">
    <source>
        <dbReference type="ARBA" id="ARBA00023286"/>
    </source>
</evidence>
<evidence type="ECO:0000256" key="4">
    <source>
        <dbReference type="ARBA" id="ARBA00022692"/>
    </source>
</evidence>
<evidence type="ECO:0000256" key="2">
    <source>
        <dbReference type="ARBA" id="ARBA00022448"/>
    </source>
</evidence>
<evidence type="ECO:0000256" key="3">
    <source>
        <dbReference type="ARBA" id="ARBA00022475"/>
    </source>
</evidence>
<feature type="transmembrane region" description="Helical" evidence="12">
    <location>
        <begin position="368"/>
        <end position="389"/>
    </location>
</feature>
<organism evidence="14 15">
    <name type="scientific">Argiope bruennichi</name>
    <name type="common">Wasp spider</name>
    <name type="synonym">Aranea bruennichi</name>
    <dbReference type="NCBI Taxonomy" id="94029"/>
    <lineage>
        <taxon>Eukaryota</taxon>
        <taxon>Metazoa</taxon>
        <taxon>Ecdysozoa</taxon>
        <taxon>Arthropoda</taxon>
        <taxon>Chelicerata</taxon>
        <taxon>Arachnida</taxon>
        <taxon>Araneae</taxon>
        <taxon>Araneomorphae</taxon>
        <taxon>Entelegynae</taxon>
        <taxon>Araneoidea</taxon>
        <taxon>Araneidae</taxon>
        <taxon>Argiope</taxon>
    </lineage>
</organism>
<keyword evidence="10" id="KW-1071">Ligand-gated ion channel</keyword>
<evidence type="ECO:0000256" key="1">
    <source>
        <dbReference type="ARBA" id="ARBA00004651"/>
    </source>
</evidence>
<dbReference type="GO" id="GO:0015276">
    <property type="term" value="F:ligand-gated monoatomic ion channel activity"/>
    <property type="evidence" value="ECO:0007669"/>
    <property type="project" value="InterPro"/>
</dbReference>
<evidence type="ECO:0000259" key="13">
    <source>
        <dbReference type="SMART" id="SM00918"/>
    </source>
</evidence>
<keyword evidence="4 12" id="KW-0812">Transmembrane</keyword>
<gene>
    <name evidence="14" type="ORF">HNY73_013030</name>
</gene>
<comment type="subcellular location">
    <subcellularLocation>
        <location evidence="1">Cell membrane</location>
        <topology evidence="1">Multi-pass membrane protein</topology>
    </subcellularLocation>
</comment>
<keyword evidence="7 12" id="KW-0472">Membrane</keyword>
<feature type="domain" description="Ionotropic glutamate receptor L-glutamate and glycine-binding" evidence="13">
    <location>
        <begin position="16"/>
        <end position="77"/>
    </location>
</feature>
<dbReference type="Gene3D" id="3.40.190.10">
    <property type="entry name" value="Periplasmic binding protein-like II"/>
    <property type="match status" value="1"/>
</dbReference>
<feature type="transmembrane region" description="Helical" evidence="12">
    <location>
        <begin position="128"/>
        <end position="147"/>
    </location>
</feature>
<dbReference type="InterPro" id="IPR019594">
    <property type="entry name" value="Glu/Gly-bd"/>
</dbReference>
<reference evidence="14" key="1">
    <citation type="journal article" date="2020" name="bioRxiv">
        <title>Chromosome-level reference genome of the European wasp spider Argiope bruennichi: a resource for studies on range expansion and evolutionary adaptation.</title>
        <authorList>
            <person name="Sheffer M.M."/>
            <person name="Hoppe A."/>
            <person name="Krehenwinkel H."/>
            <person name="Uhl G."/>
            <person name="Kuss A.W."/>
            <person name="Jensen L."/>
            <person name="Jensen C."/>
            <person name="Gillespie R.G."/>
            <person name="Hoff K.J."/>
            <person name="Prost S."/>
        </authorList>
    </citation>
    <scope>NUCLEOTIDE SEQUENCE</scope>
</reference>
<evidence type="ECO:0000256" key="11">
    <source>
        <dbReference type="ARBA" id="ARBA00023303"/>
    </source>
</evidence>
<evidence type="ECO:0000256" key="6">
    <source>
        <dbReference type="ARBA" id="ARBA00023065"/>
    </source>
</evidence>
<protein>
    <submittedName>
        <fullName evidence="14">Glutamate [NMDA] receptor subunit 1 like protein</fullName>
    </submittedName>
</protein>
<keyword evidence="8 14" id="KW-0675">Receptor</keyword>
<dbReference type="Pfam" id="PF10613">
    <property type="entry name" value="Lig_chan-Glu_bd"/>
    <property type="match status" value="1"/>
</dbReference>